<dbReference type="InterPro" id="IPR029033">
    <property type="entry name" value="His_PPase_superfam"/>
</dbReference>
<reference evidence="6 7" key="1">
    <citation type="journal article" date="2016" name="Front. Microbiol.">
        <title>Genome and transcriptome sequences reveal the specific parasitism of the nematophagous Purpureocillium lilacinum 36-1.</title>
        <authorList>
            <person name="Xie J."/>
            <person name="Li S."/>
            <person name="Mo C."/>
            <person name="Xiao X."/>
            <person name="Peng D."/>
            <person name="Wang G."/>
            <person name="Xiao Y."/>
        </authorList>
    </citation>
    <scope>NUCLEOTIDE SEQUENCE [LARGE SCALE GENOMIC DNA]</scope>
    <source>
        <strain evidence="6 7">36-1</strain>
    </source>
</reference>
<keyword evidence="4 5" id="KW-0472">Membrane</keyword>
<keyword evidence="3 5" id="KW-1133">Transmembrane helix</keyword>
<evidence type="ECO:0000256" key="5">
    <source>
        <dbReference type="SAM" id="Phobius"/>
    </source>
</evidence>
<comment type="subcellular location">
    <subcellularLocation>
        <location evidence="1">Membrane</location>
        <topology evidence="1">Multi-pass membrane protein</topology>
    </subcellularLocation>
</comment>
<feature type="transmembrane region" description="Helical" evidence="5">
    <location>
        <begin position="33"/>
        <end position="53"/>
    </location>
</feature>
<sequence>MTQIRSLICTDVSPECPLEYTVYGYRPNLGANVFFAACFALCFVANIGLGWYFRARGYAIAATLGCLGQSIGYAARARLHFAPFDAAAFQTQICCLVVAPAFNSAAIYLMLRHIVELFGSDWSILKPRQYTYIFITGDLISLALQAAGGGIAANSPPDDGKQLNLGNNVMMAGISFQVVTLTAFVALALLYLIRRLKSTAFSPLPAETDEIWKGKAFRCFSLGLSVGFVAIYIRCVYRIIEMKGGWRNPVMRDEVAFFILESCARFDLLPARSDLDRKPIPCGIQGNKAAVSVDIWNRCVFAEPFRVQSPSPAAGLCSRSEVHNRLASTLHGLTGQLDSQRGAFVSLSCLPHMSIASFRATLCISAVGIELALGVSSSLWAIVLTVLAVLAYLPLAPGGFVGPEPAPIIFQDPMLACHEAEAVSLERFLVVRVGRARVVADEPRLADQVPIHACSPLHRREGSIVGVVQWRARQVQWTTVYYVAGGTPVIDRVSLEFAQEAFQKLLNWSDNLATLLARPPDKQHSIWFHASILQLFRPFTRLQNDSLITQNASNEARGNTAKVIFSAFLNQLKHLAIVFRYTHPCASYGIFWHIALLHVANAVMQDTKDPQWRAYVMFCMNNYADLCGAFHVVEGIVARRTPFHHFSTPHKGRSVSEELNGAALEAGMAPVFHLVRHAEGYHNVGVGNDLLPDPRLTPNGIQQCLALRAAFPHHAHVSRLVSSPMRRALQTCIHAFASDKLHPILALDILQETADSPNDIGSNIKTLQSEFGHFADWTHVSPSWTDKSEGSMFEANVDKIAARAALARRFLNDLAGDDCGDIVVVSHAEYLQFLTNDWEDVTLANRSTWSNCEYRSYQVDCVTRDGGENDDVVLRETDESWVRRRGNKARPTPAEQAKWKDQAFGELRCHMKF</sequence>
<dbReference type="EMBL" id="LCWV01000078">
    <property type="protein sequence ID" value="PWI64235.1"/>
    <property type="molecule type" value="Genomic_DNA"/>
</dbReference>
<comment type="caution">
    <text evidence="6">The sequence shown here is derived from an EMBL/GenBank/DDBJ whole genome shotgun (WGS) entry which is preliminary data.</text>
</comment>
<organism evidence="6 7">
    <name type="scientific">Purpureocillium lilacinum</name>
    <name type="common">Paecilomyces lilacinus</name>
    <dbReference type="NCBI Taxonomy" id="33203"/>
    <lineage>
        <taxon>Eukaryota</taxon>
        <taxon>Fungi</taxon>
        <taxon>Dikarya</taxon>
        <taxon>Ascomycota</taxon>
        <taxon>Pezizomycotina</taxon>
        <taxon>Sordariomycetes</taxon>
        <taxon>Hypocreomycetidae</taxon>
        <taxon>Hypocreales</taxon>
        <taxon>Ophiocordycipitaceae</taxon>
        <taxon>Purpureocillium</taxon>
    </lineage>
</organism>
<proteinExistence type="predicted"/>
<dbReference type="Proteomes" id="UP000245956">
    <property type="component" value="Unassembled WGS sequence"/>
</dbReference>
<evidence type="ECO:0000313" key="6">
    <source>
        <dbReference type="EMBL" id="PWI64235.1"/>
    </source>
</evidence>
<accession>A0A2U3DPS9</accession>
<dbReference type="GO" id="GO:0000324">
    <property type="term" value="C:fungal-type vacuole"/>
    <property type="evidence" value="ECO:0007669"/>
    <property type="project" value="TreeGrafter"/>
</dbReference>
<evidence type="ECO:0000256" key="1">
    <source>
        <dbReference type="ARBA" id="ARBA00004141"/>
    </source>
</evidence>
<dbReference type="SUPFAM" id="SSF53254">
    <property type="entry name" value="Phosphoglycerate mutase-like"/>
    <property type="match status" value="1"/>
</dbReference>
<gene>
    <name evidence="6" type="ORF">PCL_11355</name>
</gene>
<name>A0A2U3DPS9_PURLI</name>
<feature type="transmembrane region" description="Helical" evidence="5">
    <location>
        <begin position="362"/>
        <end position="395"/>
    </location>
</feature>
<dbReference type="InterPro" id="IPR013078">
    <property type="entry name" value="His_Pase_superF_clade-1"/>
</dbReference>
<evidence type="ECO:0000256" key="2">
    <source>
        <dbReference type="ARBA" id="ARBA00022692"/>
    </source>
</evidence>
<dbReference type="Gene3D" id="3.40.50.1240">
    <property type="entry name" value="Phosphoglycerate mutase-like"/>
    <property type="match status" value="1"/>
</dbReference>
<feature type="transmembrane region" description="Helical" evidence="5">
    <location>
        <begin position="132"/>
        <end position="153"/>
    </location>
</feature>
<keyword evidence="2 5" id="KW-0812">Transmembrane</keyword>
<dbReference type="PANTHER" id="PTHR31465:SF8">
    <property type="entry name" value="DOMAIN PROTEIN, PUTATIVE (AFU_ORTHOLOGUE AFUA_6G14140)-RELATED"/>
    <property type="match status" value="1"/>
</dbReference>
<evidence type="ECO:0000313" key="7">
    <source>
        <dbReference type="Proteomes" id="UP000245956"/>
    </source>
</evidence>
<dbReference type="Pfam" id="PF04479">
    <property type="entry name" value="RTA1"/>
    <property type="match status" value="1"/>
</dbReference>
<protein>
    <submittedName>
        <fullName evidence="6">Uncharacterized protein</fullName>
    </submittedName>
</protein>
<dbReference type="Pfam" id="PF00300">
    <property type="entry name" value="His_Phos_1"/>
    <property type="match status" value="1"/>
</dbReference>
<dbReference type="AlphaFoldDB" id="A0A2U3DPS9"/>
<dbReference type="SMART" id="SM00855">
    <property type="entry name" value="PGAM"/>
    <property type="match status" value="1"/>
</dbReference>
<feature type="transmembrane region" description="Helical" evidence="5">
    <location>
        <begin position="87"/>
        <end position="111"/>
    </location>
</feature>
<dbReference type="InterPro" id="IPR007568">
    <property type="entry name" value="RTA1"/>
</dbReference>
<dbReference type="PANTHER" id="PTHR31465">
    <property type="entry name" value="PROTEIN RTA1-RELATED"/>
    <property type="match status" value="1"/>
</dbReference>
<dbReference type="CDD" id="cd07040">
    <property type="entry name" value="HP"/>
    <property type="match status" value="1"/>
</dbReference>
<dbReference type="GO" id="GO:0005886">
    <property type="term" value="C:plasma membrane"/>
    <property type="evidence" value="ECO:0007669"/>
    <property type="project" value="TreeGrafter"/>
</dbReference>
<evidence type="ECO:0000256" key="3">
    <source>
        <dbReference type="ARBA" id="ARBA00022989"/>
    </source>
</evidence>
<evidence type="ECO:0000256" key="4">
    <source>
        <dbReference type="ARBA" id="ARBA00023136"/>
    </source>
</evidence>
<feature type="transmembrane region" description="Helical" evidence="5">
    <location>
        <begin position="173"/>
        <end position="193"/>
    </location>
</feature>